<accession>A0ABT9ZJ15</accession>
<dbReference type="NCBIfam" id="NF006396">
    <property type="entry name" value="PRK08645.1"/>
    <property type="match status" value="1"/>
</dbReference>
<evidence type="ECO:0000256" key="1">
    <source>
        <dbReference type="ARBA" id="ARBA00001974"/>
    </source>
</evidence>
<keyword evidence="8" id="KW-0479">Metal-binding</keyword>
<comment type="pathway">
    <text evidence="2">One-carbon metabolism; tetrahydrofolate interconversion.</text>
</comment>
<keyword evidence="5 8" id="KW-0808">Transferase</keyword>
<dbReference type="InterPro" id="IPR036589">
    <property type="entry name" value="HCY_dom_sf"/>
</dbReference>
<evidence type="ECO:0000313" key="10">
    <source>
        <dbReference type="EMBL" id="MDQ0232271.1"/>
    </source>
</evidence>
<dbReference type="InterPro" id="IPR029041">
    <property type="entry name" value="FAD-linked_oxidoreductase-like"/>
</dbReference>
<keyword evidence="6" id="KW-0274">FAD</keyword>
<keyword evidence="7" id="KW-0560">Oxidoreductase</keyword>
<dbReference type="GO" id="GO:0032259">
    <property type="term" value="P:methylation"/>
    <property type="evidence" value="ECO:0007669"/>
    <property type="project" value="UniProtKB-KW"/>
</dbReference>
<feature type="binding site" evidence="8">
    <location>
        <position position="270"/>
    </location>
    <ligand>
        <name>Zn(2+)</name>
        <dbReference type="ChEBI" id="CHEBI:29105"/>
    </ligand>
</feature>
<comment type="caution">
    <text evidence="10">The sequence shown here is derived from an EMBL/GenBank/DDBJ whole genome shotgun (WGS) entry which is preliminary data.</text>
</comment>
<dbReference type="PANTHER" id="PTHR11103">
    <property type="entry name" value="SLR1189 PROTEIN"/>
    <property type="match status" value="1"/>
</dbReference>
<evidence type="ECO:0000256" key="3">
    <source>
        <dbReference type="ARBA" id="ARBA00022603"/>
    </source>
</evidence>
<dbReference type="Gene3D" id="3.20.20.220">
    <property type="match status" value="1"/>
</dbReference>
<evidence type="ECO:0000256" key="7">
    <source>
        <dbReference type="ARBA" id="ARBA00023002"/>
    </source>
</evidence>
<dbReference type="SUPFAM" id="SSF51730">
    <property type="entry name" value="FAD-linked oxidoreductase"/>
    <property type="match status" value="1"/>
</dbReference>
<dbReference type="RefSeq" id="WP_307344276.1">
    <property type="nucleotide sequence ID" value="NZ_JAUSUD010000019.1"/>
</dbReference>
<evidence type="ECO:0000313" key="11">
    <source>
        <dbReference type="Proteomes" id="UP001234495"/>
    </source>
</evidence>
<comment type="cofactor">
    <cofactor evidence="8">
        <name>Zn(2+)</name>
        <dbReference type="ChEBI" id="CHEBI:29105"/>
    </cofactor>
</comment>
<dbReference type="Pfam" id="PF02219">
    <property type="entry name" value="MTHFR"/>
    <property type="match status" value="1"/>
</dbReference>
<evidence type="ECO:0000256" key="6">
    <source>
        <dbReference type="ARBA" id="ARBA00022827"/>
    </source>
</evidence>
<evidence type="ECO:0000256" key="8">
    <source>
        <dbReference type="PROSITE-ProRule" id="PRU00333"/>
    </source>
</evidence>
<keyword evidence="8" id="KW-0862">Zinc</keyword>
<sequence length="620" mass="68454">MSFLEDLKSKILIGDGAMGTMLYAHGVDRCFEELNLSKPDDVARVHEAYIQAGANVIQTNTYGANDIKLSRYGLEDEIRNINKNAVNIARKAAKTVSNTPYIFGTIGGVRSFKKSAHSLDELKRNFREQLFVLLNEDVDGILLETYYDLEEMTTVLKIARKETDKPIIANVSLHEAGVLQDGTPLQEAFMILEELGANVLGLNCRLGPYHMLQSLEEVSIPKHAALSVFPNSSLPALNDGKLVYESDEGYFKESAQKFREQGARLIGGCCGTTPRHIRAIAEAVGHQSPITTKTVRTPKVEVEHKTVQHEQTLPPLQEIVQQRRSVIVELDPPKKLGMSKFLEGAQALHDAGIDALTLADNSLASPRVSNLAAGMLAREKTGSRALIHITCRDRNLIGLQSHLMGLHSLGLSDVLAITGDPSKIGDFPGATSVYDVSSFDLISLIKQFNEGVSYSGKPLGEKTNFSVAAAFNPNVRHLDRAVVRLEKKIACGADYFISQPLYSTQQIVDVYEATRDLKAPIYIGIMPLTSSRNAEFIHNEIPGIKLSDSIREKMQAAGSDKEQARLEGLAIAKELIDTAFDLFNGIYLITPFLQYDLTVELTNYIHEKEKQRAERKITHV</sequence>
<keyword evidence="3 8" id="KW-0489">Methyltransferase</keyword>
<dbReference type="CDD" id="cd00537">
    <property type="entry name" value="MTHFR"/>
    <property type="match status" value="1"/>
</dbReference>
<dbReference type="Proteomes" id="UP001234495">
    <property type="component" value="Unassembled WGS sequence"/>
</dbReference>
<evidence type="ECO:0000256" key="4">
    <source>
        <dbReference type="ARBA" id="ARBA00022630"/>
    </source>
</evidence>
<reference evidence="10 11" key="1">
    <citation type="submission" date="2023-07" db="EMBL/GenBank/DDBJ databases">
        <title>Genomic Encyclopedia of Type Strains, Phase IV (KMG-IV): sequencing the most valuable type-strain genomes for metagenomic binning, comparative biology and taxonomic classification.</title>
        <authorList>
            <person name="Goeker M."/>
        </authorList>
    </citation>
    <scope>NUCLEOTIDE SEQUENCE [LARGE SCALE GENOMIC DNA]</scope>
    <source>
        <strain evidence="10 11">DSM 29005</strain>
    </source>
</reference>
<keyword evidence="11" id="KW-1185">Reference proteome</keyword>
<dbReference type="Pfam" id="PF02574">
    <property type="entry name" value="S-methyl_trans"/>
    <property type="match status" value="1"/>
</dbReference>
<evidence type="ECO:0000256" key="2">
    <source>
        <dbReference type="ARBA" id="ARBA00004777"/>
    </source>
</evidence>
<protein>
    <submittedName>
        <fullName evidence="10">Homocysteine S-methyltransferase</fullName>
        <ecNumber evidence="10">2.1.1.10</ecNumber>
    </submittedName>
</protein>
<dbReference type="Gene3D" id="3.20.20.330">
    <property type="entry name" value="Homocysteine-binding-like domain"/>
    <property type="match status" value="1"/>
</dbReference>
<feature type="binding site" evidence="8">
    <location>
        <position position="269"/>
    </location>
    <ligand>
        <name>Zn(2+)</name>
        <dbReference type="ChEBI" id="CHEBI:29105"/>
    </ligand>
</feature>
<dbReference type="InterPro" id="IPR003171">
    <property type="entry name" value="Mehydrof_redctse-like"/>
</dbReference>
<dbReference type="PROSITE" id="PS50970">
    <property type="entry name" value="HCY"/>
    <property type="match status" value="1"/>
</dbReference>
<organism evidence="10 11">
    <name type="scientific">Metabacillus malikii</name>
    <dbReference type="NCBI Taxonomy" id="1504265"/>
    <lineage>
        <taxon>Bacteria</taxon>
        <taxon>Bacillati</taxon>
        <taxon>Bacillota</taxon>
        <taxon>Bacilli</taxon>
        <taxon>Bacillales</taxon>
        <taxon>Bacillaceae</taxon>
        <taxon>Metabacillus</taxon>
    </lineage>
</organism>
<dbReference type="EC" id="2.1.1.10" evidence="10"/>
<gene>
    <name evidence="10" type="ORF">J2S19_003558</name>
</gene>
<name>A0ABT9ZJ15_9BACI</name>
<proteinExistence type="predicted"/>
<evidence type="ECO:0000256" key="5">
    <source>
        <dbReference type="ARBA" id="ARBA00022679"/>
    </source>
</evidence>
<dbReference type="GO" id="GO:0008168">
    <property type="term" value="F:methyltransferase activity"/>
    <property type="evidence" value="ECO:0007669"/>
    <property type="project" value="UniProtKB-KW"/>
</dbReference>
<dbReference type="SUPFAM" id="SSF82282">
    <property type="entry name" value="Homocysteine S-methyltransferase"/>
    <property type="match status" value="1"/>
</dbReference>
<dbReference type="InterPro" id="IPR003726">
    <property type="entry name" value="HCY_dom"/>
</dbReference>
<feature type="binding site" evidence="8">
    <location>
        <position position="204"/>
    </location>
    <ligand>
        <name>Zn(2+)</name>
        <dbReference type="ChEBI" id="CHEBI:29105"/>
    </ligand>
</feature>
<dbReference type="PANTHER" id="PTHR11103:SF18">
    <property type="entry name" value="SLR1189 PROTEIN"/>
    <property type="match status" value="1"/>
</dbReference>
<comment type="cofactor">
    <cofactor evidence="1">
        <name>FAD</name>
        <dbReference type="ChEBI" id="CHEBI:57692"/>
    </cofactor>
</comment>
<feature type="domain" description="Hcy-binding" evidence="9">
    <location>
        <begin position="1"/>
        <end position="284"/>
    </location>
</feature>
<evidence type="ECO:0000259" key="9">
    <source>
        <dbReference type="PROSITE" id="PS50970"/>
    </source>
</evidence>
<dbReference type="EMBL" id="JAUSUD010000019">
    <property type="protein sequence ID" value="MDQ0232271.1"/>
    <property type="molecule type" value="Genomic_DNA"/>
</dbReference>
<keyword evidence="4" id="KW-0285">Flavoprotein</keyword>